<comment type="function">
    <text evidence="1 11">Catalyzes the reversible adenylation of nicotinate mononucleotide (NaMN) to nicotinic acid adenine dinucleotide (NaAD).</text>
</comment>
<comment type="pathway">
    <text evidence="2 11">Cofactor biosynthesis; NAD(+) biosynthesis; deamido-NAD(+) from nicotinate D-ribonucleotide: step 1/1.</text>
</comment>
<dbReference type="Pfam" id="PF01467">
    <property type="entry name" value="CTP_transf_like"/>
    <property type="match status" value="1"/>
</dbReference>
<dbReference type="Proteomes" id="UP000766336">
    <property type="component" value="Unassembled WGS sequence"/>
</dbReference>
<comment type="similarity">
    <text evidence="3 11">Belongs to the NadD family.</text>
</comment>
<evidence type="ECO:0000256" key="2">
    <source>
        <dbReference type="ARBA" id="ARBA00005019"/>
    </source>
</evidence>
<evidence type="ECO:0000313" key="14">
    <source>
        <dbReference type="Proteomes" id="UP000766336"/>
    </source>
</evidence>
<dbReference type="GO" id="GO:0004515">
    <property type="term" value="F:nicotinate-nucleotide adenylyltransferase activity"/>
    <property type="evidence" value="ECO:0007669"/>
    <property type="project" value="UniProtKB-EC"/>
</dbReference>
<keyword evidence="6 11" id="KW-0548">Nucleotidyltransferase</keyword>
<organism evidence="13 14">
    <name type="scientific">Roseococcus pinisoli</name>
    <dbReference type="NCBI Taxonomy" id="2835040"/>
    <lineage>
        <taxon>Bacteria</taxon>
        <taxon>Pseudomonadati</taxon>
        <taxon>Pseudomonadota</taxon>
        <taxon>Alphaproteobacteria</taxon>
        <taxon>Acetobacterales</taxon>
        <taxon>Roseomonadaceae</taxon>
        <taxon>Roseococcus</taxon>
    </lineage>
</organism>
<dbReference type="HAMAP" id="MF_00244">
    <property type="entry name" value="NaMN_adenylyltr"/>
    <property type="match status" value="1"/>
</dbReference>
<dbReference type="InterPro" id="IPR014729">
    <property type="entry name" value="Rossmann-like_a/b/a_fold"/>
</dbReference>
<evidence type="ECO:0000256" key="10">
    <source>
        <dbReference type="ARBA" id="ARBA00048721"/>
    </source>
</evidence>
<feature type="domain" description="Cytidyltransferase-like" evidence="12">
    <location>
        <begin position="27"/>
        <end position="206"/>
    </location>
</feature>
<evidence type="ECO:0000256" key="5">
    <source>
        <dbReference type="ARBA" id="ARBA00022679"/>
    </source>
</evidence>
<accession>A0ABS5Q9Y0</accession>
<keyword evidence="9 11" id="KW-0520">NAD</keyword>
<evidence type="ECO:0000256" key="8">
    <source>
        <dbReference type="ARBA" id="ARBA00022840"/>
    </source>
</evidence>
<keyword evidence="8 11" id="KW-0067">ATP-binding</keyword>
<dbReference type="NCBIfam" id="NF000843">
    <property type="entry name" value="PRK00071.2-2"/>
    <property type="match status" value="1"/>
</dbReference>
<evidence type="ECO:0000256" key="9">
    <source>
        <dbReference type="ARBA" id="ARBA00023027"/>
    </source>
</evidence>
<keyword evidence="14" id="KW-1185">Reference proteome</keyword>
<evidence type="ECO:0000256" key="3">
    <source>
        <dbReference type="ARBA" id="ARBA00009014"/>
    </source>
</evidence>
<dbReference type="CDD" id="cd02165">
    <property type="entry name" value="NMNAT"/>
    <property type="match status" value="1"/>
</dbReference>
<keyword evidence="4 11" id="KW-0662">Pyridine nucleotide biosynthesis</keyword>
<evidence type="ECO:0000256" key="4">
    <source>
        <dbReference type="ARBA" id="ARBA00022642"/>
    </source>
</evidence>
<dbReference type="PANTHER" id="PTHR39321">
    <property type="entry name" value="NICOTINATE-NUCLEOTIDE ADENYLYLTRANSFERASE-RELATED"/>
    <property type="match status" value="1"/>
</dbReference>
<dbReference type="PANTHER" id="PTHR39321:SF3">
    <property type="entry name" value="PHOSPHOPANTETHEINE ADENYLYLTRANSFERASE"/>
    <property type="match status" value="1"/>
</dbReference>
<dbReference type="SUPFAM" id="SSF52374">
    <property type="entry name" value="Nucleotidylyl transferase"/>
    <property type="match status" value="1"/>
</dbReference>
<dbReference type="Gene3D" id="3.40.50.620">
    <property type="entry name" value="HUPs"/>
    <property type="match status" value="1"/>
</dbReference>
<evidence type="ECO:0000256" key="1">
    <source>
        <dbReference type="ARBA" id="ARBA00002324"/>
    </source>
</evidence>
<keyword evidence="5 11" id="KW-0808">Transferase</keyword>
<dbReference type="EMBL" id="JAHCDA010000001">
    <property type="protein sequence ID" value="MBS7810026.1"/>
    <property type="molecule type" value="Genomic_DNA"/>
</dbReference>
<name>A0ABS5Q9Y0_9PROT</name>
<sequence>MAGRPSREPGRFAPGRFGDRRRRRIGLLGGSFNPAHHGHAHVARAALRSLRLDQVWLMVSPGNPLKPARGMAPFAERLESARRVADGVRVIATDIEAKLGSRYTHRTLELLRQRFPRTEFVLILGADNLTQLPRWRRWRQMTHHTPLAVLPRPGYSRAALRGRAASAMRHRRRRATSLLASRETAGAPWCFVPAAERAISATQIRAASRG</sequence>
<evidence type="ECO:0000313" key="13">
    <source>
        <dbReference type="EMBL" id="MBS7810026.1"/>
    </source>
</evidence>
<reference evidence="13 14" key="1">
    <citation type="submission" date="2021-05" db="EMBL/GenBank/DDBJ databases">
        <title>Roseococcus sp. XZZS9, whole genome shotgun sequencing project.</title>
        <authorList>
            <person name="Zhao G."/>
            <person name="Shen L."/>
        </authorList>
    </citation>
    <scope>NUCLEOTIDE SEQUENCE [LARGE SCALE GENOMIC DNA]</scope>
    <source>
        <strain evidence="13 14">XZZS9</strain>
    </source>
</reference>
<protein>
    <recommendedName>
        <fullName evidence="11">Probable nicotinate-nucleotide adenylyltransferase</fullName>
        <ecNumber evidence="11">2.7.7.18</ecNumber>
    </recommendedName>
    <alternativeName>
        <fullName evidence="11">Deamido-NAD(+) diphosphorylase</fullName>
    </alternativeName>
    <alternativeName>
        <fullName evidence="11">Deamido-NAD(+) pyrophosphorylase</fullName>
    </alternativeName>
    <alternativeName>
        <fullName evidence="11">Nicotinate mononucleotide adenylyltransferase</fullName>
        <shortName evidence="11">NaMN adenylyltransferase</shortName>
    </alternativeName>
</protein>
<proteinExistence type="inferred from homology"/>
<dbReference type="InterPro" id="IPR005248">
    <property type="entry name" value="NadD/NMNAT"/>
</dbReference>
<comment type="catalytic activity">
    <reaction evidence="10 11">
        <text>nicotinate beta-D-ribonucleotide + ATP + H(+) = deamido-NAD(+) + diphosphate</text>
        <dbReference type="Rhea" id="RHEA:22860"/>
        <dbReference type="ChEBI" id="CHEBI:15378"/>
        <dbReference type="ChEBI" id="CHEBI:30616"/>
        <dbReference type="ChEBI" id="CHEBI:33019"/>
        <dbReference type="ChEBI" id="CHEBI:57502"/>
        <dbReference type="ChEBI" id="CHEBI:58437"/>
        <dbReference type="EC" id="2.7.7.18"/>
    </reaction>
</comment>
<keyword evidence="7 11" id="KW-0547">Nucleotide-binding</keyword>
<evidence type="ECO:0000256" key="11">
    <source>
        <dbReference type="HAMAP-Rule" id="MF_00244"/>
    </source>
</evidence>
<dbReference type="InterPro" id="IPR004821">
    <property type="entry name" value="Cyt_trans-like"/>
</dbReference>
<dbReference type="EC" id="2.7.7.18" evidence="11"/>
<evidence type="ECO:0000256" key="7">
    <source>
        <dbReference type="ARBA" id="ARBA00022741"/>
    </source>
</evidence>
<evidence type="ECO:0000256" key="6">
    <source>
        <dbReference type="ARBA" id="ARBA00022695"/>
    </source>
</evidence>
<evidence type="ECO:0000259" key="12">
    <source>
        <dbReference type="Pfam" id="PF01467"/>
    </source>
</evidence>
<comment type="caution">
    <text evidence="13">The sequence shown here is derived from an EMBL/GenBank/DDBJ whole genome shotgun (WGS) entry which is preliminary data.</text>
</comment>
<gene>
    <name evidence="11" type="primary">nadD</name>
    <name evidence="13" type="ORF">KHU32_03690</name>
</gene>